<dbReference type="InterPro" id="IPR047196">
    <property type="entry name" value="YidC_ALB_C"/>
</dbReference>
<dbReference type="Pfam" id="PF14849">
    <property type="entry name" value="YidC_periplas"/>
    <property type="match status" value="1"/>
</dbReference>
<reference evidence="16" key="1">
    <citation type="submission" date="2020-07" db="EMBL/GenBank/DDBJ databases">
        <authorList>
            <person name="Camacho E."/>
        </authorList>
    </citation>
    <scope>NUCLEOTIDE SEQUENCE</scope>
    <source>
        <strain evidence="16">MPO218</strain>
    </source>
</reference>
<evidence type="ECO:0000313" key="17">
    <source>
        <dbReference type="Proteomes" id="UP000664914"/>
    </source>
</evidence>
<dbReference type="PANTHER" id="PTHR12428">
    <property type="entry name" value="OXA1"/>
    <property type="match status" value="1"/>
</dbReference>
<dbReference type="InterPro" id="IPR001708">
    <property type="entry name" value="YidC/ALB3/OXA1/COX18"/>
</dbReference>
<dbReference type="AlphaFoldDB" id="A0A975HBI7"/>
<dbReference type="InterPro" id="IPR028053">
    <property type="entry name" value="Membr_insert_YidC_N"/>
</dbReference>
<name>A0A975HBI7_9SPHN</name>
<dbReference type="EMBL" id="CP059319">
    <property type="protein sequence ID" value="QTH19440.1"/>
    <property type="molecule type" value="Genomic_DNA"/>
</dbReference>
<dbReference type="Proteomes" id="UP000664914">
    <property type="component" value="Chromosome"/>
</dbReference>
<keyword evidence="9 13" id="KW-0472">Membrane</keyword>
<proteinExistence type="inferred from homology"/>
<evidence type="ECO:0000256" key="11">
    <source>
        <dbReference type="ARBA" id="ARBA00033245"/>
    </source>
</evidence>
<evidence type="ECO:0000256" key="12">
    <source>
        <dbReference type="ARBA" id="ARBA00033342"/>
    </source>
</evidence>
<dbReference type="PANTHER" id="PTHR12428:SF65">
    <property type="entry name" value="CYTOCHROME C OXIDASE ASSEMBLY PROTEIN COX18, MITOCHONDRIAL"/>
    <property type="match status" value="1"/>
</dbReference>
<comment type="subunit">
    <text evidence="13">Interacts with the Sec translocase complex via SecD. Specifically interacts with transmembrane segments of nascent integral membrane proteins during membrane integration.</text>
</comment>
<keyword evidence="6 13" id="KW-0812">Transmembrane</keyword>
<evidence type="ECO:0000256" key="13">
    <source>
        <dbReference type="HAMAP-Rule" id="MF_01810"/>
    </source>
</evidence>
<feature type="domain" description="Membrane insertase YidC N-terminal" evidence="15">
    <location>
        <begin position="74"/>
        <end position="350"/>
    </location>
</feature>
<evidence type="ECO:0000256" key="6">
    <source>
        <dbReference type="ARBA" id="ARBA00022692"/>
    </source>
</evidence>
<keyword evidence="7 13" id="KW-0653">Protein transport</keyword>
<keyword evidence="4 13" id="KW-0813">Transport</keyword>
<keyword evidence="5 13" id="KW-1003">Cell membrane</keyword>
<dbReference type="GO" id="GO:0015031">
    <property type="term" value="P:protein transport"/>
    <property type="evidence" value="ECO:0007669"/>
    <property type="project" value="UniProtKB-KW"/>
</dbReference>
<evidence type="ECO:0000256" key="3">
    <source>
        <dbReference type="ARBA" id="ARBA00015325"/>
    </source>
</evidence>
<evidence type="ECO:0000256" key="10">
    <source>
        <dbReference type="ARBA" id="ARBA00023186"/>
    </source>
</evidence>
<dbReference type="PRINTS" id="PR00701">
    <property type="entry name" value="60KDINNERMP"/>
</dbReference>
<dbReference type="CDD" id="cd19961">
    <property type="entry name" value="EcYidC-like_peri"/>
    <property type="match status" value="1"/>
</dbReference>
<protein>
    <recommendedName>
        <fullName evidence="3 13">Membrane protein insertase YidC</fullName>
    </recommendedName>
    <alternativeName>
        <fullName evidence="12 13">Foldase YidC</fullName>
    </alternativeName>
    <alternativeName>
        <fullName evidence="13">Membrane protein YidC</fullName>
    </alternativeName>
    <alternativeName>
        <fullName evidence="11 13">membrane integrase YidC</fullName>
    </alternativeName>
</protein>
<dbReference type="NCBIfam" id="TIGR03592">
    <property type="entry name" value="yidC_oxa1_cterm"/>
    <property type="match status" value="1"/>
</dbReference>
<dbReference type="InterPro" id="IPR019998">
    <property type="entry name" value="Membr_insert_YidC"/>
</dbReference>
<dbReference type="InterPro" id="IPR038221">
    <property type="entry name" value="YidC_periplasmic_sf"/>
</dbReference>
<feature type="transmembrane region" description="Helical" evidence="13">
    <location>
        <begin position="519"/>
        <end position="543"/>
    </location>
</feature>
<dbReference type="PRINTS" id="PR01900">
    <property type="entry name" value="YIDCPROTEIN"/>
</dbReference>
<dbReference type="RefSeq" id="WP_012049802.1">
    <property type="nucleotide sequence ID" value="NZ_CP059319.1"/>
</dbReference>
<evidence type="ECO:0000256" key="2">
    <source>
        <dbReference type="ARBA" id="ARBA00010527"/>
    </source>
</evidence>
<dbReference type="InterPro" id="IPR028055">
    <property type="entry name" value="YidC/Oxa/ALB_C"/>
</dbReference>
<organism evidence="16 17">
    <name type="scientific">Rhizorhabdus wittichii</name>
    <dbReference type="NCBI Taxonomy" id="160791"/>
    <lineage>
        <taxon>Bacteria</taxon>
        <taxon>Pseudomonadati</taxon>
        <taxon>Pseudomonadota</taxon>
        <taxon>Alphaproteobacteria</taxon>
        <taxon>Sphingomonadales</taxon>
        <taxon>Sphingomonadaceae</taxon>
        <taxon>Rhizorhabdus</taxon>
    </lineage>
</organism>
<dbReference type="Gene3D" id="2.70.98.90">
    <property type="match status" value="1"/>
</dbReference>
<comment type="subcellular location">
    <subcellularLocation>
        <location evidence="1">Cell inner membrane</location>
        <topology evidence="1">Multi-pass membrane protein</topology>
    </subcellularLocation>
    <subcellularLocation>
        <location evidence="13">Cell membrane</location>
        <topology evidence="13">Multi-pass membrane protein</topology>
    </subcellularLocation>
</comment>
<evidence type="ECO:0000259" key="14">
    <source>
        <dbReference type="Pfam" id="PF02096"/>
    </source>
</evidence>
<feature type="domain" description="Membrane insertase YidC/Oxa/ALB C-terminal" evidence="14">
    <location>
        <begin position="361"/>
        <end position="557"/>
    </location>
</feature>
<dbReference type="GO" id="GO:0032977">
    <property type="term" value="F:membrane insertase activity"/>
    <property type="evidence" value="ECO:0007669"/>
    <property type="project" value="InterPro"/>
</dbReference>
<dbReference type="NCBIfam" id="TIGR03593">
    <property type="entry name" value="yidC_nterm"/>
    <property type="match status" value="1"/>
</dbReference>
<feature type="transmembrane region" description="Helical" evidence="13">
    <location>
        <begin position="361"/>
        <end position="380"/>
    </location>
</feature>
<dbReference type="GO" id="GO:0051205">
    <property type="term" value="P:protein insertion into membrane"/>
    <property type="evidence" value="ECO:0007669"/>
    <property type="project" value="TreeGrafter"/>
</dbReference>
<reference evidence="16" key="2">
    <citation type="submission" date="2021-04" db="EMBL/GenBank/DDBJ databases">
        <title>Isolation and genomic analysis of the ibuprofen-degrading bacterium Sphingomonas strain MPO218.</title>
        <authorList>
            <person name="Aulestia M."/>
            <person name="Flores A."/>
            <person name="Mangas E.L."/>
            <person name="Perez-Pulido A.J."/>
            <person name="Santero E."/>
            <person name="Camacho E.M."/>
        </authorList>
    </citation>
    <scope>NUCLEOTIDE SEQUENCE</scope>
    <source>
        <strain evidence="16">MPO218</strain>
    </source>
</reference>
<evidence type="ECO:0000256" key="9">
    <source>
        <dbReference type="ARBA" id="ARBA00023136"/>
    </source>
</evidence>
<evidence type="ECO:0000256" key="4">
    <source>
        <dbReference type="ARBA" id="ARBA00022448"/>
    </source>
</evidence>
<keyword evidence="8 13" id="KW-1133">Transmembrane helix</keyword>
<dbReference type="CDD" id="cd20070">
    <property type="entry name" value="5TM_YidC_Alb3"/>
    <property type="match status" value="1"/>
</dbReference>
<feature type="transmembrane region" description="Helical" evidence="13">
    <location>
        <begin position="486"/>
        <end position="507"/>
    </location>
</feature>
<dbReference type="OMA" id="YAEFGWV"/>
<evidence type="ECO:0000256" key="7">
    <source>
        <dbReference type="ARBA" id="ARBA00022927"/>
    </source>
</evidence>
<dbReference type="Pfam" id="PF02096">
    <property type="entry name" value="60KD_IMP"/>
    <property type="match status" value="1"/>
</dbReference>
<evidence type="ECO:0000259" key="15">
    <source>
        <dbReference type="Pfam" id="PF14849"/>
    </source>
</evidence>
<evidence type="ECO:0000256" key="1">
    <source>
        <dbReference type="ARBA" id="ARBA00004429"/>
    </source>
</evidence>
<evidence type="ECO:0000256" key="5">
    <source>
        <dbReference type="ARBA" id="ARBA00022475"/>
    </source>
</evidence>
<accession>A0A975HBI7</accession>
<comment type="similarity">
    <text evidence="2 13">Belongs to the OXA1/ALB3/YidC family. Type 1 subfamily.</text>
</comment>
<evidence type="ECO:0000256" key="8">
    <source>
        <dbReference type="ARBA" id="ARBA00022989"/>
    </source>
</evidence>
<dbReference type="NCBIfam" id="NF002353">
    <property type="entry name" value="PRK01318.1-4"/>
    <property type="match status" value="1"/>
</dbReference>
<gene>
    <name evidence="13 16" type="primary">yidC</name>
    <name evidence="16" type="ORF">HRJ34_13675</name>
</gene>
<comment type="caution">
    <text evidence="13">Lacks conserved residue(s) required for the propagation of feature annotation.</text>
</comment>
<evidence type="ECO:0000313" key="16">
    <source>
        <dbReference type="EMBL" id="QTH19440.1"/>
    </source>
</evidence>
<comment type="function">
    <text evidence="13">Required for the insertion and/or proper folding and/or complex formation of integral membrane proteins into the membrane. Involved in integration of membrane proteins that insert both dependently and independently of the Sec translocase complex, as well as at least some lipoproteins. Aids folding of multispanning membrane proteins.</text>
</comment>
<dbReference type="GO" id="GO:0005886">
    <property type="term" value="C:plasma membrane"/>
    <property type="evidence" value="ECO:0007669"/>
    <property type="project" value="UniProtKB-SubCell"/>
</dbReference>
<sequence length="577" mass="63507">MENQRNMILAIVLSALVLFGWQFLGDRFFPPAKPPVTKIEGGQEKVLPQPGADPAAAGPKAIRARAAVLRETPRVAIDTPKLAGSINLKGARIDDLVLKAYRETVAKNAPPIRLLSPLGSPAAYYAGFGWTGDGVDAPGPNTVWTASGTALTPETPVTLSWTNTRGQRFETVIAVDRDYMFTITQKLVNGGAGAVAARPYGLISKDGVSKDPSSWTLHTGPIGVFNDAANYDLSFKKLDEAGQPGIRFASTGGWLGFGDKYWLTALVPDSKASVDAGFLSTAPQVYQAVESGRALVIAPGQAGSVSQRFFAGAKEVALLDRYENDQGVPLFSRAIDWGWFRVLEKPIFWVLDQVFKLVGNFGVAIIILTFLVRGLMFPIAQKQFRSMAGMRRVQPKMKELQERLKDDKPRLQQELLKLYQEEKVNPLAGCLPILVQIPVFYALYKVLMVTIEMRHQPFVLWIRDLSAPDPLHVLNLFGLLDFTPPAFLGIGVLALLLGVSMWLQFKLNPQPMDDAQKQVFALMPWIMMFIMAPFAAGLLIYWVTSNFLTIAQQAWLYRQHPVEPVPASATTIVAKKK</sequence>
<dbReference type="HAMAP" id="MF_01810">
    <property type="entry name" value="YidC_type1"/>
    <property type="match status" value="1"/>
</dbReference>
<keyword evidence="10 13" id="KW-0143">Chaperone</keyword>